<keyword evidence="8" id="KW-1185">Reference proteome</keyword>
<evidence type="ECO:0000256" key="4">
    <source>
        <dbReference type="ARBA" id="ARBA00022729"/>
    </source>
</evidence>
<reference evidence="7" key="1">
    <citation type="submission" date="2017-07" db="EMBL/GenBank/DDBJ databases">
        <title>Taro Niue Genome Assembly and Annotation.</title>
        <authorList>
            <person name="Atibalentja N."/>
            <person name="Keating K."/>
            <person name="Fields C.J."/>
        </authorList>
    </citation>
    <scope>NUCLEOTIDE SEQUENCE</scope>
    <source>
        <strain evidence="7">Niue_2</strain>
        <tissue evidence="7">Leaf</tissue>
    </source>
</reference>
<dbReference type="PANTHER" id="PTHR33109">
    <property type="entry name" value="EPIDERMAL PATTERNING FACTOR-LIKE PROTEIN 4"/>
    <property type="match status" value="1"/>
</dbReference>
<keyword evidence="6" id="KW-0217">Developmental protein</keyword>
<accession>A0A843WCH3</accession>
<dbReference type="SMR" id="A0A843WCH3"/>
<comment type="subcellular location">
    <subcellularLocation>
        <location evidence="1 6">Secreted</location>
    </subcellularLocation>
</comment>
<evidence type="ECO:0000256" key="2">
    <source>
        <dbReference type="ARBA" id="ARBA00008127"/>
    </source>
</evidence>
<dbReference type="EMBL" id="NMUH01003970">
    <property type="protein sequence ID" value="MQM07842.1"/>
    <property type="molecule type" value="Genomic_DNA"/>
</dbReference>
<evidence type="ECO:0000256" key="6">
    <source>
        <dbReference type="RuleBase" id="RU367102"/>
    </source>
</evidence>
<dbReference type="InterPro" id="IPR039455">
    <property type="entry name" value="EPFL"/>
</dbReference>
<feature type="chain" id="PRO_5033103604" description="Epidermal patterning factor-like protein" evidence="6">
    <location>
        <begin position="35"/>
        <end position="130"/>
    </location>
</feature>
<keyword evidence="4 6" id="KW-0732">Signal</keyword>
<dbReference type="AlphaFoldDB" id="A0A843WCH3"/>
<evidence type="ECO:0000313" key="8">
    <source>
        <dbReference type="Proteomes" id="UP000652761"/>
    </source>
</evidence>
<organism evidence="7 8">
    <name type="scientific">Colocasia esculenta</name>
    <name type="common">Wild taro</name>
    <name type="synonym">Arum esculentum</name>
    <dbReference type="NCBI Taxonomy" id="4460"/>
    <lineage>
        <taxon>Eukaryota</taxon>
        <taxon>Viridiplantae</taxon>
        <taxon>Streptophyta</taxon>
        <taxon>Embryophyta</taxon>
        <taxon>Tracheophyta</taxon>
        <taxon>Spermatophyta</taxon>
        <taxon>Magnoliopsida</taxon>
        <taxon>Liliopsida</taxon>
        <taxon>Araceae</taxon>
        <taxon>Aroideae</taxon>
        <taxon>Colocasieae</taxon>
        <taxon>Colocasia</taxon>
    </lineage>
</organism>
<feature type="signal peptide" evidence="6">
    <location>
        <begin position="1"/>
        <end position="34"/>
    </location>
</feature>
<proteinExistence type="inferred from homology"/>
<dbReference type="Proteomes" id="UP000652761">
    <property type="component" value="Unassembled WGS sequence"/>
</dbReference>
<comment type="similarity">
    <text evidence="2 6">Belongs to the plant cysteine rich small secretory peptide family. Epidermal patterning factor subfamily.</text>
</comment>
<evidence type="ECO:0000256" key="5">
    <source>
        <dbReference type="ARBA" id="ARBA00023157"/>
    </source>
</evidence>
<keyword evidence="3 6" id="KW-0964">Secreted</keyword>
<comment type="caution">
    <text evidence="7">The sequence shown here is derived from an EMBL/GenBank/DDBJ whole genome shotgun (WGS) entry which is preliminary data.</text>
</comment>
<comment type="function">
    <text evidence="6">Controls stomatal patterning.</text>
</comment>
<dbReference type="GO" id="GO:0010052">
    <property type="term" value="P:guard cell differentiation"/>
    <property type="evidence" value="ECO:0007669"/>
    <property type="project" value="UniProtKB-UniRule"/>
</dbReference>
<evidence type="ECO:0000256" key="1">
    <source>
        <dbReference type="ARBA" id="ARBA00004613"/>
    </source>
</evidence>
<evidence type="ECO:0000313" key="7">
    <source>
        <dbReference type="EMBL" id="MQM07842.1"/>
    </source>
</evidence>
<name>A0A843WCH3_COLES</name>
<gene>
    <name evidence="7" type="ORF">Taro_040691</name>
</gene>
<evidence type="ECO:0000256" key="3">
    <source>
        <dbReference type="ARBA" id="ARBA00022525"/>
    </source>
</evidence>
<dbReference type="GO" id="GO:0005576">
    <property type="term" value="C:extracellular region"/>
    <property type="evidence" value="ECO:0007669"/>
    <property type="project" value="UniProtKB-SubCell"/>
</dbReference>
<dbReference type="PANTHER" id="PTHR33109:SF7">
    <property type="entry name" value="EPIDERMAL PATTERNING FACTOR-LIKE PROTEIN 2"/>
    <property type="match status" value="1"/>
</dbReference>
<dbReference type="Pfam" id="PF17181">
    <property type="entry name" value="EPF"/>
    <property type="match status" value="1"/>
</dbReference>
<keyword evidence="5" id="KW-1015">Disulfide bond</keyword>
<protein>
    <recommendedName>
        <fullName evidence="6">Epidermal patterning factor-like protein</fullName>
    </recommendedName>
</protein>
<sequence>MGSCRSCISPRSSALPLLLISLPLLLQLCSSAQARPVAQGRPLFEQLQGAKKVADEKLMTRALIGSRPPRCQRRCAACGHCEAVQVPAVPQAVGKAWWRPSMGTNSRGDDSSNYKPVSWKCKCGDIIMNP</sequence>